<dbReference type="GO" id="GO:0003677">
    <property type="term" value="F:DNA binding"/>
    <property type="evidence" value="ECO:0007669"/>
    <property type="project" value="InterPro"/>
</dbReference>
<keyword evidence="4" id="KW-0804">Transcription</keyword>
<dbReference type="InterPro" id="IPR036388">
    <property type="entry name" value="WH-like_DNA-bd_sf"/>
</dbReference>
<dbReference type="Gene3D" id="1.10.10.10">
    <property type="entry name" value="Winged helix-like DNA-binding domain superfamily/Winged helix DNA-binding domain"/>
    <property type="match status" value="1"/>
</dbReference>
<evidence type="ECO:0000313" key="7">
    <source>
        <dbReference type="EMBL" id="WKN34896.1"/>
    </source>
</evidence>
<dbReference type="Gene3D" id="1.10.1740.10">
    <property type="match status" value="1"/>
</dbReference>
<gene>
    <name evidence="7" type="ORF">K4G66_21205</name>
</gene>
<dbReference type="CDD" id="cd06171">
    <property type="entry name" value="Sigma70_r4"/>
    <property type="match status" value="1"/>
</dbReference>
<reference evidence="7" key="1">
    <citation type="journal article" date="2023" name="Comput. Struct. Biotechnol. J.">
        <title>Discovery of a novel marine Bacteroidetes with a rich repertoire of carbohydrate-active enzymes.</title>
        <authorList>
            <person name="Chen B."/>
            <person name="Liu G."/>
            <person name="Chen Q."/>
            <person name="Wang H."/>
            <person name="Liu L."/>
            <person name="Tang K."/>
        </authorList>
    </citation>
    <scope>NUCLEOTIDE SEQUENCE</scope>
    <source>
        <strain evidence="7">TK19036</strain>
    </source>
</reference>
<dbReference type="SUPFAM" id="SSF88946">
    <property type="entry name" value="Sigma2 domain of RNA polymerase sigma factors"/>
    <property type="match status" value="1"/>
</dbReference>
<feature type="domain" description="RNA polymerase sigma-70 region 2" evidence="5">
    <location>
        <begin position="23"/>
        <end position="90"/>
    </location>
</feature>
<dbReference type="Pfam" id="PF04542">
    <property type="entry name" value="Sigma70_r2"/>
    <property type="match status" value="1"/>
</dbReference>
<dbReference type="SUPFAM" id="SSF88659">
    <property type="entry name" value="Sigma3 and sigma4 domains of RNA polymerase sigma factors"/>
    <property type="match status" value="1"/>
</dbReference>
<evidence type="ECO:0000256" key="3">
    <source>
        <dbReference type="ARBA" id="ARBA00023082"/>
    </source>
</evidence>
<dbReference type="PANTHER" id="PTHR43133:SF46">
    <property type="entry name" value="RNA POLYMERASE SIGMA-70 FACTOR ECF SUBFAMILY"/>
    <property type="match status" value="1"/>
</dbReference>
<feature type="domain" description="RNA polymerase sigma factor 70 region 4 type 2" evidence="6">
    <location>
        <begin position="122"/>
        <end position="169"/>
    </location>
</feature>
<organism evidence="7">
    <name type="scientific">Roseihalotalea indica</name>
    <dbReference type="NCBI Taxonomy" id="2867963"/>
    <lineage>
        <taxon>Bacteria</taxon>
        <taxon>Pseudomonadati</taxon>
        <taxon>Bacteroidota</taxon>
        <taxon>Cytophagia</taxon>
        <taxon>Cytophagales</taxon>
        <taxon>Catalimonadaceae</taxon>
        <taxon>Roseihalotalea</taxon>
    </lineage>
</organism>
<dbReference type="InterPro" id="IPR013325">
    <property type="entry name" value="RNA_pol_sigma_r2"/>
</dbReference>
<evidence type="ECO:0000256" key="1">
    <source>
        <dbReference type="ARBA" id="ARBA00010641"/>
    </source>
</evidence>
<evidence type="ECO:0000259" key="6">
    <source>
        <dbReference type="Pfam" id="PF08281"/>
    </source>
</evidence>
<proteinExistence type="inferred from homology"/>
<dbReference type="InterPro" id="IPR013324">
    <property type="entry name" value="RNA_pol_sigma_r3/r4-like"/>
</dbReference>
<dbReference type="GO" id="GO:0016987">
    <property type="term" value="F:sigma factor activity"/>
    <property type="evidence" value="ECO:0007669"/>
    <property type="project" value="UniProtKB-KW"/>
</dbReference>
<keyword evidence="2" id="KW-0805">Transcription regulation</keyword>
<evidence type="ECO:0000259" key="5">
    <source>
        <dbReference type="Pfam" id="PF04542"/>
    </source>
</evidence>
<sequence>MQLEANHLWDRYRKGDKLAFEQLYYQHVNRLFDYGMRITRDTALVEDCIQDLFSDLWEKREQVNAVSSVTSYLLVSVRRRITRKLSTQQKNALQTYSDFYCHSQDFHPQWSEHIDEEKLIHLRQAFSKLSDKQKEVIYLRFYNQLSYEDIAEIMSVQVKAIYKLMARAIQVLREHVKTPTFNFFLLAILST</sequence>
<evidence type="ECO:0000256" key="4">
    <source>
        <dbReference type="ARBA" id="ARBA00023163"/>
    </source>
</evidence>
<dbReference type="InterPro" id="IPR014284">
    <property type="entry name" value="RNA_pol_sigma-70_dom"/>
</dbReference>
<dbReference type="AlphaFoldDB" id="A0AA49GJL7"/>
<dbReference type="InterPro" id="IPR013249">
    <property type="entry name" value="RNA_pol_sigma70_r4_t2"/>
</dbReference>
<dbReference type="PANTHER" id="PTHR43133">
    <property type="entry name" value="RNA POLYMERASE ECF-TYPE SIGMA FACTO"/>
    <property type="match status" value="1"/>
</dbReference>
<accession>A0AA49GJL7</accession>
<dbReference type="InterPro" id="IPR039425">
    <property type="entry name" value="RNA_pol_sigma-70-like"/>
</dbReference>
<dbReference type="EMBL" id="CP120682">
    <property type="protein sequence ID" value="WKN34896.1"/>
    <property type="molecule type" value="Genomic_DNA"/>
</dbReference>
<dbReference type="Pfam" id="PF08281">
    <property type="entry name" value="Sigma70_r4_2"/>
    <property type="match status" value="1"/>
</dbReference>
<protein>
    <submittedName>
        <fullName evidence="7">RNA polymerase sigma factor</fullName>
    </submittedName>
</protein>
<comment type="similarity">
    <text evidence="1">Belongs to the sigma-70 factor family. ECF subfamily.</text>
</comment>
<dbReference type="InterPro" id="IPR007627">
    <property type="entry name" value="RNA_pol_sigma70_r2"/>
</dbReference>
<name>A0AA49GJL7_9BACT</name>
<dbReference type="GO" id="GO:0006352">
    <property type="term" value="P:DNA-templated transcription initiation"/>
    <property type="evidence" value="ECO:0007669"/>
    <property type="project" value="InterPro"/>
</dbReference>
<keyword evidence="3" id="KW-0731">Sigma factor</keyword>
<evidence type="ECO:0000256" key="2">
    <source>
        <dbReference type="ARBA" id="ARBA00023015"/>
    </source>
</evidence>
<dbReference type="NCBIfam" id="TIGR02937">
    <property type="entry name" value="sigma70-ECF"/>
    <property type="match status" value="1"/>
</dbReference>
<reference evidence="7" key="2">
    <citation type="journal article" date="2024" name="Antonie Van Leeuwenhoek">
        <title>Roseihalotalea indica gen. nov., sp. nov., a halophilic Bacteroidetes from mesopelagic Southwest Indian Ocean with higher carbohydrate metabolic potential.</title>
        <authorList>
            <person name="Chen B."/>
            <person name="Zhang M."/>
            <person name="Lin D."/>
            <person name="Ye J."/>
            <person name="Tang K."/>
        </authorList>
    </citation>
    <scope>NUCLEOTIDE SEQUENCE</scope>
    <source>
        <strain evidence="7">TK19036</strain>
    </source>
</reference>